<dbReference type="RefSeq" id="WP_284352193.1">
    <property type="nucleotide sequence ID" value="NZ_BRXS01000007.1"/>
</dbReference>
<dbReference type="AlphaFoldDB" id="A0AA37V2G1"/>
<dbReference type="EMBL" id="BRXS01000007">
    <property type="protein sequence ID" value="GLC27760.1"/>
    <property type="molecule type" value="Genomic_DNA"/>
</dbReference>
<comment type="caution">
    <text evidence="1">The sequence shown here is derived from an EMBL/GenBank/DDBJ whole genome shotgun (WGS) entry which is preliminary data.</text>
</comment>
<protein>
    <submittedName>
        <fullName evidence="1">Uncharacterized protein</fullName>
    </submittedName>
</protein>
<proteinExistence type="predicted"/>
<name>A0AA37V2G1_9BACT</name>
<accession>A0AA37V2G1</accession>
<evidence type="ECO:0000313" key="2">
    <source>
        <dbReference type="Proteomes" id="UP001161325"/>
    </source>
</evidence>
<evidence type="ECO:0000313" key="1">
    <source>
        <dbReference type="EMBL" id="GLC27760.1"/>
    </source>
</evidence>
<sequence>MEQPGNDAGRRHVTAPVQGAPTPHLLTVWDPLRLPDSMEATARHLLALAQAHAAGEGADHDEDDVYVWWGKMRSPHRQQPLPHLAEILAVDDHLRAAAGVTSPGDHEVSLAPDREVQLYLTDYRSLYVAHVGEVTQDDPRLHPGERAHLPAGVYTDEVHCDCWFLLFDIRRVVLDDTRAVVAELRKLRNTRYAGRPVSLYGGMVELPLLVTRDDGARWFDHSTRLRLTEGRPWVEFDAELSGVGAVAASLRDDVLGEATWLALDPAARQFVATAEKIFRDHRADPAFDFSPVIVNLAKAYEVHLGLAFGAVAHRFSPSARRVNMDGRPVDVFERQAPSLGALGKALGENLDLRAAVSRHVANAAWVTTSLPPILRQLSEARNPAAHSEPVTREDARRLRDAQLGVGSAAMLDELARVRALTG</sequence>
<dbReference type="Proteomes" id="UP001161325">
    <property type="component" value="Unassembled WGS sequence"/>
</dbReference>
<reference evidence="1" key="1">
    <citation type="submission" date="2022-08" db="EMBL/GenBank/DDBJ databases">
        <title>Draft genome sequencing of Roseisolibacter agri AW1220.</title>
        <authorList>
            <person name="Tobiishi Y."/>
            <person name="Tonouchi A."/>
        </authorList>
    </citation>
    <scope>NUCLEOTIDE SEQUENCE</scope>
    <source>
        <strain evidence="1">AW1220</strain>
    </source>
</reference>
<organism evidence="1 2">
    <name type="scientific">Roseisolibacter agri</name>
    <dbReference type="NCBI Taxonomy" id="2014610"/>
    <lineage>
        <taxon>Bacteria</taxon>
        <taxon>Pseudomonadati</taxon>
        <taxon>Gemmatimonadota</taxon>
        <taxon>Gemmatimonadia</taxon>
        <taxon>Gemmatimonadales</taxon>
        <taxon>Gemmatimonadaceae</taxon>
        <taxon>Roseisolibacter</taxon>
    </lineage>
</organism>
<gene>
    <name evidence="1" type="ORF">rosag_42730</name>
</gene>
<keyword evidence="2" id="KW-1185">Reference proteome</keyword>